<sequence length="300" mass="33499">MDFSIRQQIYYTNKNRASIQEIAEGLVALDSLIRQTPNVLEALFPGYKIASVEIYLDEFRAGSLWEDLVVKFIFGSQENFDKAIGEARESLGLESVMSDPQVLTAIIIAMVLAGGMYQLGKRSKEKKAAIEANNNTIIQIGSGMVGLDAEEFSALIDNAIKDKNQLARDAVRIVKPAKGDPDAQIEFGDNPGLTITNAAVRAMPEYAQDPESEELVEDFDDLLLELRAIDLDHTKSGWRVRAPDLGDRRIKLQLDPAVRPDDLFNRRQIRGRVTVVFQPNKAGQRVPRLVFLREVIEEGE</sequence>
<protein>
    <submittedName>
        <fullName evidence="1">Uncharacterized protein</fullName>
    </submittedName>
</protein>
<dbReference type="AlphaFoldDB" id="A0A851I2D6"/>
<proteinExistence type="predicted"/>
<keyword evidence="2" id="KW-1185">Reference proteome</keyword>
<evidence type="ECO:0000313" key="1">
    <source>
        <dbReference type="EMBL" id="NWN92268.1"/>
    </source>
</evidence>
<reference evidence="1 2" key="1">
    <citation type="submission" date="2020-03" db="EMBL/GenBank/DDBJ databases">
        <title>Metagenomic, metatranscriptomic, and metabolomic analyses revealed the key microbes and metabolic features during the fermentation of ganjang, Korean traditional soy sauce.</title>
        <authorList>
            <person name="Chun B.H."/>
            <person name="Jeon C.O."/>
        </authorList>
    </citation>
    <scope>NUCLEOTIDE SEQUENCE [LARGE SCALE GENOMIC DNA]</scope>
    <source>
        <strain evidence="1 2">KG14</strain>
    </source>
</reference>
<comment type="caution">
    <text evidence="1">The sequence shown here is derived from an EMBL/GenBank/DDBJ whole genome shotgun (WGS) entry which is preliminary data.</text>
</comment>
<evidence type="ECO:0000313" key="2">
    <source>
        <dbReference type="Proteomes" id="UP000536442"/>
    </source>
</evidence>
<name>A0A851I2D6_9GAMM</name>
<dbReference type="Proteomes" id="UP000536442">
    <property type="component" value="Unassembled WGS sequence"/>
</dbReference>
<organism evidence="1 2">
    <name type="scientific">Marinobacter adhaerens</name>
    <dbReference type="NCBI Taxonomy" id="1033846"/>
    <lineage>
        <taxon>Bacteria</taxon>
        <taxon>Pseudomonadati</taxon>
        <taxon>Pseudomonadota</taxon>
        <taxon>Gammaproteobacteria</taxon>
        <taxon>Pseudomonadales</taxon>
        <taxon>Marinobacteraceae</taxon>
        <taxon>Marinobacter</taxon>
    </lineage>
</organism>
<gene>
    <name evidence="1" type="ORF">HLV39_12280</name>
</gene>
<dbReference type="EMBL" id="JABEVQ010000006">
    <property type="protein sequence ID" value="NWN92268.1"/>
    <property type="molecule type" value="Genomic_DNA"/>
</dbReference>
<accession>A0A851I2D6</accession>